<name>A0A1E5L6M5_9FIRM</name>
<gene>
    <name evidence="4" type="primary">fliE</name>
    <name evidence="6" type="ORF">BHU72_03280</name>
</gene>
<dbReference type="Pfam" id="PF02049">
    <property type="entry name" value="FliE"/>
    <property type="match status" value="1"/>
</dbReference>
<keyword evidence="6" id="KW-0282">Flagellum</keyword>
<dbReference type="AlphaFoldDB" id="A0A1E5L6M5"/>
<dbReference type="STRING" id="1390249.BHU72_03280"/>
<comment type="caution">
    <text evidence="6">The sequence shown here is derived from an EMBL/GenBank/DDBJ whole genome shotgun (WGS) entry which is preliminary data.</text>
</comment>
<dbReference type="GO" id="GO:0005198">
    <property type="term" value="F:structural molecule activity"/>
    <property type="evidence" value="ECO:0007669"/>
    <property type="project" value="UniProtKB-UniRule"/>
</dbReference>
<keyword evidence="6" id="KW-0966">Cell projection</keyword>
<evidence type="ECO:0000256" key="2">
    <source>
        <dbReference type="ARBA" id="ARBA00009272"/>
    </source>
</evidence>
<evidence type="ECO:0000256" key="5">
    <source>
        <dbReference type="NCBIfam" id="TIGR00205"/>
    </source>
</evidence>
<dbReference type="Proteomes" id="UP000095255">
    <property type="component" value="Unassembled WGS sequence"/>
</dbReference>
<dbReference type="PANTHER" id="PTHR34653">
    <property type="match status" value="1"/>
</dbReference>
<keyword evidence="6" id="KW-0969">Cilium</keyword>
<evidence type="ECO:0000256" key="4">
    <source>
        <dbReference type="HAMAP-Rule" id="MF_00724"/>
    </source>
</evidence>
<organism evidence="6 7">
    <name type="scientific">Desulfuribacillus stibiiarsenatis</name>
    <dbReference type="NCBI Taxonomy" id="1390249"/>
    <lineage>
        <taxon>Bacteria</taxon>
        <taxon>Bacillati</taxon>
        <taxon>Bacillota</taxon>
        <taxon>Desulfuribacillia</taxon>
        <taxon>Desulfuribacillales</taxon>
        <taxon>Desulfuribacillaceae</taxon>
        <taxon>Desulfuribacillus</taxon>
    </lineage>
</organism>
<protein>
    <recommendedName>
        <fullName evidence="4 5">Flagellar hook-basal body complex protein FliE</fullName>
    </recommendedName>
</protein>
<accession>A0A1E5L6M5</accession>
<evidence type="ECO:0000256" key="1">
    <source>
        <dbReference type="ARBA" id="ARBA00004117"/>
    </source>
</evidence>
<comment type="subcellular location">
    <subcellularLocation>
        <location evidence="1 4">Bacterial flagellum basal body</location>
    </subcellularLocation>
</comment>
<proteinExistence type="inferred from homology"/>
<dbReference type="PRINTS" id="PR01006">
    <property type="entry name" value="FLGHOOKFLIE"/>
</dbReference>
<keyword evidence="7" id="KW-1185">Reference proteome</keyword>
<keyword evidence="3 4" id="KW-0975">Bacterial flagellum</keyword>
<dbReference type="NCBIfam" id="TIGR00205">
    <property type="entry name" value="fliE"/>
    <property type="match status" value="1"/>
</dbReference>
<evidence type="ECO:0000313" key="7">
    <source>
        <dbReference type="Proteomes" id="UP000095255"/>
    </source>
</evidence>
<evidence type="ECO:0000256" key="3">
    <source>
        <dbReference type="ARBA" id="ARBA00023143"/>
    </source>
</evidence>
<dbReference type="GO" id="GO:0071973">
    <property type="term" value="P:bacterial-type flagellum-dependent cell motility"/>
    <property type="evidence" value="ECO:0007669"/>
    <property type="project" value="InterPro"/>
</dbReference>
<reference evidence="6 7" key="1">
    <citation type="submission" date="2016-09" db="EMBL/GenBank/DDBJ databases">
        <title>Desulfuribacillus arsenicus sp. nov., an obligately anaerobic, dissimilatory arsenic- and antimonate-reducing bacterium isolated from anoxic sediments.</title>
        <authorList>
            <person name="Abin C.A."/>
            <person name="Hollibaugh J.T."/>
        </authorList>
    </citation>
    <scope>NUCLEOTIDE SEQUENCE [LARGE SCALE GENOMIC DNA]</scope>
    <source>
        <strain evidence="6 7">MLFW-2</strain>
    </source>
</reference>
<dbReference type="InterPro" id="IPR001624">
    <property type="entry name" value="FliE"/>
</dbReference>
<comment type="similarity">
    <text evidence="2 4">Belongs to the FliE family.</text>
</comment>
<evidence type="ECO:0000313" key="6">
    <source>
        <dbReference type="EMBL" id="OEH85817.1"/>
    </source>
</evidence>
<dbReference type="HAMAP" id="MF_00724">
    <property type="entry name" value="FliE"/>
    <property type="match status" value="1"/>
</dbReference>
<dbReference type="GO" id="GO:0009425">
    <property type="term" value="C:bacterial-type flagellum basal body"/>
    <property type="evidence" value="ECO:0007669"/>
    <property type="project" value="UniProtKB-SubCell"/>
</dbReference>
<sequence>MVINKIGMLNPGINPLQKITPKNMQEINATNQTSFGDMLKQAIDQVNQLENHSSEMGKLLAAGKIDNLHDVLIAGQKASVAVELTVQVRNKAVEAYQEVMRMQV</sequence>
<dbReference type="EMBL" id="MJAT01000012">
    <property type="protein sequence ID" value="OEH85817.1"/>
    <property type="molecule type" value="Genomic_DNA"/>
</dbReference>
<dbReference type="PANTHER" id="PTHR34653:SF1">
    <property type="entry name" value="FLAGELLAR HOOK-BASAL BODY COMPLEX PROTEIN FLIE"/>
    <property type="match status" value="1"/>
</dbReference>
<dbReference type="GO" id="GO:0003774">
    <property type="term" value="F:cytoskeletal motor activity"/>
    <property type="evidence" value="ECO:0007669"/>
    <property type="project" value="InterPro"/>
</dbReference>